<dbReference type="PANTHER" id="PTHR24361">
    <property type="entry name" value="MITOGEN-ACTIVATED KINASE KINASE KINASE"/>
    <property type="match status" value="1"/>
</dbReference>
<dbReference type="Gene3D" id="1.10.510.10">
    <property type="entry name" value="Transferase(Phosphotransferase) domain 1"/>
    <property type="match status" value="2"/>
</dbReference>
<evidence type="ECO:0000313" key="3">
    <source>
        <dbReference type="Proteomes" id="UP000440578"/>
    </source>
</evidence>
<dbReference type="GO" id="GO:0005524">
    <property type="term" value="F:ATP binding"/>
    <property type="evidence" value="ECO:0007669"/>
    <property type="project" value="InterPro"/>
</dbReference>
<keyword evidence="2" id="KW-0418">Kinase</keyword>
<reference evidence="2 3" key="1">
    <citation type="submission" date="2019-07" db="EMBL/GenBank/DDBJ databases">
        <title>Draft genome assembly of a fouling barnacle, Amphibalanus amphitrite (Darwin, 1854): The first reference genome for Thecostraca.</title>
        <authorList>
            <person name="Kim W."/>
        </authorList>
    </citation>
    <scope>NUCLEOTIDE SEQUENCE [LARGE SCALE GENOMIC DNA]</scope>
    <source>
        <strain evidence="2">SNU_AA5</strain>
        <tissue evidence="2">Soma without cirri and trophi</tissue>
    </source>
</reference>
<dbReference type="Proteomes" id="UP000440578">
    <property type="component" value="Unassembled WGS sequence"/>
</dbReference>
<gene>
    <name evidence="2" type="primary">TBCK_1</name>
    <name evidence="2" type="ORF">FJT64_002853</name>
</gene>
<dbReference type="Pfam" id="PF00069">
    <property type="entry name" value="Pkinase"/>
    <property type="match status" value="2"/>
</dbReference>
<protein>
    <submittedName>
        <fullName evidence="2">TBC domain-containing protein kinase-like protein</fullName>
    </submittedName>
</protein>
<dbReference type="EMBL" id="VIIS01000925">
    <property type="protein sequence ID" value="KAF0303621.1"/>
    <property type="molecule type" value="Genomic_DNA"/>
</dbReference>
<feature type="domain" description="Protein kinase" evidence="1">
    <location>
        <begin position="1"/>
        <end position="232"/>
    </location>
</feature>
<keyword evidence="3" id="KW-1185">Reference proteome</keyword>
<dbReference type="InterPro" id="IPR000719">
    <property type="entry name" value="Prot_kinase_dom"/>
</dbReference>
<dbReference type="OrthoDB" id="1668230at2759"/>
<dbReference type="InterPro" id="IPR053235">
    <property type="entry name" value="Ser_Thr_kinase"/>
</dbReference>
<dbReference type="InterPro" id="IPR011009">
    <property type="entry name" value="Kinase-like_dom_sf"/>
</dbReference>
<dbReference type="GO" id="GO:0004674">
    <property type="term" value="F:protein serine/threonine kinase activity"/>
    <property type="evidence" value="ECO:0007669"/>
    <property type="project" value="TreeGrafter"/>
</dbReference>
<evidence type="ECO:0000259" key="1">
    <source>
        <dbReference type="PROSITE" id="PS50011"/>
    </source>
</evidence>
<sequence>MEPMGGAGLGICTFFASAHPNESCGMNGLPLTPNSIQILGEFQYLKTLKHPNICQYVDICRGKHERLMVVSERYGHCVADALAAGSPLDTVRLAWELLQALHHLHQHQVVYGLYYMTRDGELVAFPIGDVAYLAPEVLASGLTTEFRSGAKSDVWSAGMVLARAALAGRHWPRRDVAQEVMRVFRLMNSSDVLTELADDAQARTQLKSLPEDLADLLRQCLTPDPAARPSVS</sequence>
<dbReference type="SUPFAM" id="SSF56112">
    <property type="entry name" value="Protein kinase-like (PK-like)"/>
    <property type="match status" value="1"/>
</dbReference>
<dbReference type="PROSITE" id="PS50011">
    <property type="entry name" value="PROTEIN_KINASE_DOM"/>
    <property type="match status" value="1"/>
</dbReference>
<dbReference type="GO" id="GO:0005737">
    <property type="term" value="C:cytoplasm"/>
    <property type="evidence" value="ECO:0007669"/>
    <property type="project" value="TreeGrafter"/>
</dbReference>
<dbReference type="AlphaFoldDB" id="A0A6A4WNU7"/>
<proteinExistence type="predicted"/>
<evidence type="ECO:0000313" key="2">
    <source>
        <dbReference type="EMBL" id="KAF0303621.1"/>
    </source>
</evidence>
<name>A0A6A4WNU7_AMPAM</name>
<keyword evidence="2" id="KW-0808">Transferase</keyword>
<comment type="caution">
    <text evidence="2">The sequence shown here is derived from an EMBL/GenBank/DDBJ whole genome shotgun (WGS) entry which is preliminary data.</text>
</comment>
<accession>A0A6A4WNU7</accession>
<organism evidence="2 3">
    <name type="scientific">Amphibalanus amphitrite</name>
    <name type="common">Striped barnacle</name>
    <name type="synonym">Balanus amphitrite</name>
    <dbReference type="NCBI Taxonomy" id="1232801"/>
    <lineage>
        <taxon>Eukaryota</taxon>
        <taxon>Metazoa</taxon>
        <taxon>Ecdysozoa</taxon>
        <taxon>Arthropoda</taxon>
        <taxon>Crustacea</taxon>
        <taxon>Multicrustacea</taxon>
        <taxon>Cirripedia</taxon>
        <taxon>Thoracica</taxon>
        <taxon>Thoracicalcarea</taxon>
        <taxon>Balanomorpha</taxon>
        <taxon>Balanoidea</taxon>
        <taxon>Balanidae</taxon>
        <taxon>Amphibalaninae</taxon>
        <taxon>Amphibalanus</taxon>
    </lineage>
</organism>